<sequence length="119" mass="12917">MLLSLFMNTLVLRMLIQGEEPEEEEETSAPITISAPKSTTMMSTAAVSTTALASASRPVITGQTYERRDSRFSDPTSSSSSPTSHGTHKVPVKEIKSLPGNNNANKSGKYFNSRFCESK</sequence>
<name>A0AAV7IJS6_COTGL</name>
<keyword evidence="2" id="KW-0732">Signal</keyword>
<reference evidence="3 4" key="1">
    <citation type="journal article" date="2021" name="J. Hered.">
        <title>A chromosome-level genome assembly of the parasitoid wasp, Cotesia glomerata (Hymenoptera: Braconidae).</title>
        <authorList>
            <person name="Pinto B.J."/>
            <person name="Weis J.J."/>
            <person name="Gamble T."/>
            <person name="Ode P.J."/>
            <person name="Paul R."/>
            <person name="Zaspel J.M."/>
        </authorList>
    </citation>
    <scope>NUCLEOTIDE SEQUENCE [LARGE SCALE GENOMIC DNA]</scope>
    <source>
        <strain evidence="3">CgM1</strain>
    </source>
</reference>
<feature type="compositionally biased region" description="Low complexity" evidence="1">
    <location>
        <begin position="38"/>
        <end position="56"/>
    </location>
</feature>
<protein>
    <submittedName>
        <fullName evidence="3">Uncharacterized protein</fullName>
    </submittedName>
</protein>
<evidence type="ECO:0000313" key="4">
    <source>
        <dbReference type="Proteomes" id="UP000826195"/>
    </source>
</evidence>
<feature type="compositionally biased region" description="Low complexity" evidence="1">
    <location>
        <begin position="73"/>
        <end position="84"/>
    </location>
</feature>
<proteinExistence type="predicted"/>
<evidence type="ECO:0000256" key="1">
    <source>
        <dbReference type="SAM" id="MobiDB-lite"/>
    </source>
</evidence>
<dbReference type="Proteomes" id="UP000826195">
    <property type="component" value="Unassembled WGS sequence"/>
</dbReference>
<accession>A0AAV7IJS6</accession>
<keyword evidence="4" id="KW-1185">Reference proteome</keyword>
<dbReference type="EMBL" id="JAHXZJ010001492">
    <property type="protein sequence ID" value="KAH0552380.1"/>
    <property type="molecule type" value="Genomic_DNA"/>
</dbReference>
<feature type="signal peptide" evidence="2">
    <location>
        <begin position="1"/>
        <end position="18"/>
    </location>
</feature>
<organism evidence="3 4">
    <name type="scientific">Cotesia glomerata</name>
    <name type="common">Lepidopteran parasitic wasp</name>
    <name type="synonym">Apanteles glomeratus</name>
    <dbReference type="NCBI Taxonomy" id="32391"/>
    <lineage>
        <taxon>Eukaryota</taxon>
        <taxon>Metazoa</taxon>
        <taxon>Ecdysozoa</taxon>
        <taxon>Arthropoda</taxon>
        <taxon>Hexapoda</taxon>
        <taxon>Insecta</taxon>
        <taxon>Pterygota</taxon>
        <taxon>Neoptera</taxon>
        <taxon>Endopterygota</taxon>
        <taxon>Hymenoptera</taxon>
        <taxon>Apocrita</taxon>
        <taxon>Ichneumonoidea</taxon>
        <taxon>Braconidae</taxon>
        <taxon>Microgastrinae</taxon>
        <taxon>Cotesia</taxon>
    </lineage>
</organism>
<comment type="caution">
    <text evidence="3">The sequence shown here is derived from an EMBL/GenBank/DDBJ whole genome shotgun (WGS) entry which is preliminary data.</text>
</comment>
<feature type="chain" id="PRO_5043877068" evidence="2">
    <location>
        <begin position="19"/>
        <end position="119"/>
    </location>
</feature>
<feature type="region of interest" description="Disordered" evidence="1">
    <location>
        <begin position="18"/>
        <end position="119"/>
    </location>
</feature>
<gene>
    <name evidence="3" type="ORF">KQX54_009290</name>
</gene>
<evidence type="ECO:0000313" key="3">
    <source>
        <dbReference type="EMBL" id="KAH0552380.1"/>
    </source>
</evidence>
<evidence type="ECO:0000256" key="2">
    <source>
        <dbReference type="SAM" id="SignalP"/>
    </source>
</evidence>
<dbReference type="AlphaFoldDB" id="A0AAV7IJS6"/>